<protein>
    <recommendedName>
        <fullName evidence="4">LTXXQ motif family protein</fullName>
    </recommendedName>
</protein>
<keyword evidence="3" id="KW-1185">Reference proteome</keyword>
<keyword evidence="1" id="KW-0732">Signal</keyword>
<accession>A0A1I2DQQ6</accession>
<dbReference type="OrthoDB" id="7870978at2"/>
<dbReference type="AlphaFoldDB" id="A0A1I2DQQ6"/>
<proteinExistence type="predicted"/>
<feature type="chain" id="PRO_5009302188" description="LTXXQ motif family protein" evidence="1">
    <location>
        <begin position="21"/>
        <end position="192"/>
    </location>
</feature>
<gene>
    <name evidence="2" type="ORF">SAMN04515678_1187</name>
</gene>
<dbReference type="EMBL" id="FOMS01000018">
    <property type="protein sequence ID" value="SFE82876.1"/>
    <property type="molecule type" value="Genomic_DNA"/>
</dbReference>
<evidence type="ECO:0000313" key="2">
    <source>
        <dbReference type="EMBL" id="SFE82876.1"/>
    </source>
</evidence>
<feature type="signal peptide" evidence="1">
    <location>
        <begin position="1"/>
        <end position="20"/>
    </location>
</feature>
<sequence>MKRILMASALTLTAATAAMSATSNEIARIQQYVPDADISTWSQPQVDQALNIINSTDNRSDAEAQLQALMSDDMTAVSGAELTEAERTQLDQYVDGVDYSQLPQARVDAALSVLNSEMSESDRAGRIEELLMGDDMAALGNSATEAEIAMINQAAPNVDVSTLSDPQVDAILVMIEQSDSADIENEIEAYVQ</sequence>
<evidence type="ECO:0000256" key="1">
    <source>
        <dbReference type="SAM" id="SignalP"/>
    </source>
</evidence>
<reference evidence="2 3" key="1">
    <citation type="submission" date="2016-10" db="EMBL/GenBank/DDBJ databases">
        <authorList>
            <person name="Varghese N."/>
            <person name="Submissions S."/>
        </authorList>
    </citation>
    <scope>NUCLEOTIDE SEQUENCE [LARGE SCALE GENOMIC DNA]</scope>
    <source>
        <strain evidence="3">YIM D21,KCTC 23444,ACCC 10710</strain>
    </source>
</reference>
<evidence type="ECO:0000313" key="3">
    <source>
        <dbReference type="Proteomes" id="UP000325289"/>
    </source>
</evidence>
<organism evidence="2 3">
    <name type="scientific">Roseivivax sediminis</name>
    <dbReference type="NCBI Taxonomy" id="936889"/>
    <lineage>
        <taxon>Bacteria</taxon>
        <taxon>Pseudomonadati</taxon>
        <taxon>Pseudomonadota</taxon>
        <taxon>Alphaproteobacteria</taxon>
        <taxon>Rhodobacterales</taxon>
        <taxon>Roseobacteraceae</taxon>
        <taxon>Roseivivax</taxon>
    </lineage>
</organism>
<dbReference type="Proteomes" id="UP000325289">
    <property type="component" value="Unassembled WGS sequence"/>
</dbReference>
<name>A0A1I2DQQ6_9RHOB</name>
<evidence type="ECO:0008006" key="4">
    <source>
        <dbReference type="Google" id="ProtNLM"/>
    </source>
</evidence>
<dbReference type="RefSeq" id="WP_149758446.1">
    <property type="nucleotide sequence ID" value="NZ_FOMS01000018.1"/>
</dbReference>